<evidence type="ECO:0000313" key="2">
    <source>
        <dbReference type="Proteomes" id="UP001225356"/>
    </source>
</evidence>
<comment type="caution">
    <text evidence="1">The sequence shown here is derived from an EMBL/GenBank/DDBJ whole genome shotgun (WGS) entry which is preliminary data.</text>
</comment>
<accession>A0ABT9QS44</accession>
<sequence length="51" mass="5954">MSTWHRWAMTYQFFRLVPARYGLGACQHRVPVHEAANASAPAPEIWIRTDR</sequence>
<dbReference type="Proteomes" id="UP001225356">
    <property type="component" value="Unassembled WGS sequence"/>
</dbReference>
<name>A0ABT9QS44_9ACTN</name>
<evidence type="ECO:0000313" key="1">
    <source>
        <dbReference type="EMBL" id="MDP9849567.1"/>
    </source>
</evidence>
<protein>
    <submittedName>
        <fullName evidence="1">Uncharacterized protein</fullName>
    </submittedName>
</protein>
<keyword evidence="2" id="KW-1185">Reference proteome</keyword>
<reference evidence="1 2" key="1">
    <citation type="submission" date="2023-07" db="EMBL/GenBank/DDBJ databases">
        <title>Sequencing the genomes of 1000 actinobacteria strains.</title>
        <authorList>
            <person name="Klenk H.-P."/>
        </authorList>
    </citation>
    <scope>NUCLEOTIDE SEQUENCE [LARGE SCALE GENOMIC DNA]</scope>
    <source>
        <strain evidence="1 2">DSM 46740</strain>
    </source>
</reference>
<gene>
    <name evidence="1" type="ORF">J2853_008778</name>
</gene>
<organism evidence="1 2">
    <name type="scientific">Streptosporangium lutulentum</name>
    <dbReference type="NCBI Taxonomy" id="1461250"/>
    <lineage>
        <taxon>Bacteria</taxon>
        <taxon>Bacillati</taxon>
        <taxon>Actinomycetota</taxon>
        <taxon>Actinomycetes</taxon>
        <taxon>Streptosporangiales</taxon>
        <taxon>Streptosporangiaceae</taxon>
        <taxon>Streptosporangium</taxon>
    </lineage>
</organism>
<proteinExistence type="predicted"/>
<dbReference type="EMBL" id="JAUSQU010000001">
    <property type="protein sequence ID" value="MDP9849567.1"/>
    <property type="molecule type" value="Genomic_DNA"/>
</dbReference>
<dbReference type="RefSeq" id="WP_307567489.1">
    <property type="nucleotide sequence ID" value="NZ_JAUSQU010000001.1"/>
</dbReference>